<proteinExistence type="predicted"/>
<dbReference type="EMBL" id="BPVZ01000006">
    <property type="protein sequence ID" value="GKU92784.1"/>
    <property type="molecule type" value="Genomic_DNA"/>
</dbReference>
<comment type="caution">
    <text evidence="1">The sequence shown here is derived from an EMBL/GenBank/DDBJ whole genome shotgun (WGS) entry which is preliminary data.</text>
</comment>
<dbReference type="AlphaFoldDB" id="A0AAV5I632"/>
<organism evidence="1 2">
    <name type="scientific">Rubroshorea leprosula</name>
    <dbReference type="NCBI Taxonomy" id="152421"/>
    <lineage>
        <taxon>Eukaryota</taxon>
        <taxon>Viridiplantae</taxon>
        <taxon>Streptophyta</taxon>
        <taxon>Embryophyta</taxon>
        <taxon>Tracheophyta</taxon>
        <taxon>Spermatophyta</taxon>
        <taxon>Magnoliopsida</taxon>
        <taxon>eudicotyledons</taxon>
        <taxon>Gunneridae</taxon>
        <taxon>Pentapetalae</taxon>
        <taxon>rosids</taxon>
        <taxon>malvids</taxon>
        <taxon>Malvales</taxon>
        <taxon>Dipterocarpaceae</taxon>
        <taxon>Rubroshorea</taxon>
    </lineage>
</organism>
<evidence type="ECO:0000313" key="2">
    <source>
        <dbReference type="Proteomes" id="UP001054252"/>
    </source>
</evidence>
<gene>
    <name evidence="1" type="ORF">SLEP1_g6462</name>
</gene>
<evidence type="ECO:0000313" key="1">
    <source>
        <dbReference type="EMBL" id="GKU92784.1"/>
    </source>
</evidence>
<protein>
    <submittedName>
        <fullName evidence="1">Uncharacterized protein</fullName>
    </submittedName>
</protein>
<accession>A0AAV5I632</accession>
<keyword evidence="2" id="KW-1185">Reference proteome</keyword>
<reference evidence="1 2" key="1">
    <citation type="journal article" date="2021" name="Commun. Biol.">
        <title>The genome of Shorea leprosula (Dipterocarpaceae) highlights the ecological relevance of drought in aseasonal tropical rainforests.</title>
        <authorList>
            <person name="Ng K.K.S."/>
            <person name="Kobayashi M.J."/>
            <person name="Fawcett J.A."/>
            <person name="Hatakeyama M."/>
            <person name="Paape T."/>
            <person name="Ng C.H."/>
            <person name="Ang C.C."/>
            <person name="Tnah L.H."/>
            <person name="Lee C.T."/>
            <person name="Nishiyama T."/>
            <person name="Sese J."/>
            <person name="O'Brien M.J."/>
            <person name="Copetti D."/>
            <person name="Mohd Noor M.I."/>
            <person name="Ong R.C."/>
            <person name="Putra M."/>
            <person name="Sireger I.Z."/>
            <person name="Indrioko S."/>
            <person name="Kosugi Y."/>
            <person name="Izuno A."/>
            <person name="Isagi Y."/>
            <person name="Lee S.L."/>
            <person name="Shimizu K.K."/>
        </authorList>
    </citation>
    <scope>NUCLEOTIDE SEQUENCE [LARGE SCALE GENOMIC DNA]</scope>
    <source>
        <strain evidence="1">214</strain>
    </source>
</reference>
<sequence length="65" mass="7980">MIAISRSAIFPKLFLNFSIMRLLHITFQLQKTTHYMRLYFIQFLFRFVFAFEQLKWKKEESLSAL</sequence>
<dbReference type="Proteomes" id="UP001054252">
    <property type="component" value="Unassembled WGS sequence"/>
</dbReference>
<name>A0AAV5I632_9ROSI</name>